<keyword evidence="3" id="KW-1185">Reference proteome</keyword>
<name>A0ABP7D5A0_9SPHN</name>
<keyword evidence="1" id="KW-1133">Transmembrane helix</keyword>
<dbReference type="EMBL" id="BAABBF010000001">
    <property type="protein sequence ID" value="GAA3698515.1"/>
    <property type="molecule type" value="Genomic_DNA"/>
</dbReference>
<evidence type="ECO:0008006" key="4">
    <source>
        <dbReference type="Google" id="ProtNLM"/>
    </source>
</evidence>
<proteinExistence type="predicted"/>
<accession>A0ABP7D5A0</accession>
<keyword evidence="1" id="KW-0472">Membrane</keyword>
<sequence length="229" mass="24950">MARTAKRKAKRKRDRTRRLSIIALLLLWLGGVMLLWPAPIDRLIHPARFATTGRALLPPGAYPAAARARLRPDDRIGELILPRDGGPVIVVAGASRVWLDPPTARVLAVDRGDPVDDTVNVEPAQGVATVVMRAQAVARGKVSHVVWPGAGPGQPDWLVTLTDHGRETIVKVADDTTRGGAAIARAGRWQGRGVDDALRWLLLAAPVVPIAIIGWRWGRRRSAKPVRRR</sequence>
<reference evidence="3" key="1">
    <citation type="journal article" date="2019" name="Int. J. Syst. Evol. Microbiol.">
        <title>The Global Catalogue of Microorganisms (GCM) 10K type strain sequencing project: providing services to taxonomists for standard genome sequencing and annotation.</title>
        <authorList>
            <consortium name="The Broad Institute Genomics Platform"/>
            <consortium name="The Broad Institute Genome Sequencing Center for Infectious Disease"/>
            <person name="Wu L."/>
            <person name="Ma J."/>
        </authorList>
    </citation>
    <scope>NUCLEOTIDE SEQUENCE [LARGE SCALE GENOMIC DNA]</scope>
    <source>
        <strain evidence="3">JCM 17498</strain>
    </source>
</reference>
<keyword evidence="1" id="KW-0812">Transmembrane</keyword>
<dbReference type="Proteomes" id="UP001500523">
    <property type="component" value="Unassembled WGS sequence"/>
</dbReference>
<evidence type="ECO:0000256" key="1">
    <source>
        <dbReference type="SAM" id="Phobius"/>
    </source>
</evidence>
<comment type="caution">
    <text evidence="2">The sequence shown here is derived from an EMBL/GenBank/DDBJ whole genome shotgun (WGS) entry which is preliminary data.</text>
</comment>
<feature type="transmembrane region" description="Helical" evidence="1">
    <location>
        <begin position="197"/>
        <end position="218"/>
    </location>
</feature>
<evidence type="ECO:0000313" key="3">
    <source>
        <dbReference type="Proteomes" id="UP001500523"/>
    </source>
</evidence>
<organism evidence="2 3">
    <name type="scientific">Sphingomonas cynarae</name>
    <dbReference type="NCBI Taxonomy" id="930197"/>
    <lineage>
        <taxon>Bacteria</taxon>
        <taxon>Pseudomonadati</taxon>
        <taxon>Pseudomonadota</taxon>
        <taxon>Alphaproteobacteria</taxon>
        <taxon>Sphingomonadales</taxon>
        <taxon>Sphingomonadaceae</taxon>
        <taxon>Sphingomonas</taxon>
    </lineage>
</organism>
<evidence type="ECO:0000313" key="2">
    <source>
        <dbReference type="EMBL" id="GAA3698515.1"/>
    </source>
</evidence>
<protein>
    <recommendedName>
        <fullName evidence="4">PepSY domain-containing protein</fullName>
    </recommendedName>
</protein>
<gene>
    <name evidence="2" type="ORF">GCM10022268_06110</name>
</gene>